<dbReference type="SUPFAM" id="SSF53098">
    <property type="entry name" value="Ribonuclease H-like"/>
    <property type="match status" value="1"/>
</dbReference>
<dbReference type="EMBL" id="HACG01048243">
    <property type="protein sequence ID" value="CEK95108.1"/>
    <property type="molecule type" value="Transcribed_RNA"/>
</dbReference>
<sequence length="109" mass="12064">MHTTPLIPSLDPVPWEQVSDTAKIITISGITTGEIHNDLQKRTATMCMIQEKQLKQPWIHAYTDGSATNAIKKGGAGIFSTYPNNHNETRYIPMGKFCSNYTAEAQALL</sequence>
<dbReference type="InterPro" id="IPR036397">
    <property type="entry name" value="RNaseH_sf"/>
</dbReference>
<evidence type="ECO:0000313" key="1">
    <source>
        <dbReference type="EMBL" id="CEK95107.1"/>
    </source>
</evidence>
<protein>
    <recommendedName>
        <fullName evidence="3">RNase H type-1 domain-containing protein</fullName>
    </recommendedName>
</protein>
<dbReference type="InterPro" id="IPR012337">
    <property type="entry name" value="RNaseH-like_sf"/>
</dbReference>
<name>A0A0B7BQG2_9EUPU</name>
<dbReference type="GO" id="GO:0003676">
    <property type="term" value="F:nucleic acid binding"/>
    <property type="evidence" value="ECO:0007669"/>
    <property type="project" value="InterPro"/>
</dbReference>
<dbReference type="EMBL" id="HACG01048242">
    <property type="protein sequence ID" value="CEK95107.1"/>
    <property type="molecule type" value="Transcribed_RNA"/>
</dbReference>
<evidence type="ECO:0008006" key="3">
    <source>
        <dbReference type="Google" id="ProtNLM"/>
    </source>
</evidence>
<reference evidence="1" key="1">
    <citation type="submission" date="2014-12" db="EMBL/GenBank/DDBJ databases">
        <title>Insight into the proteome of Arion vulgaris.</title>
        <authorList>
            <person name="Aradska J."/>
            <person name="Bulat T."/>
            <person name="Smidak R."/>
            <person name="Sarate P."/>
            <person name="Gangsoo J."/>
            <person name="Sialana F."/>
            <person name="Bilban M."/>
            <person name="Lubec G."/>
        </authorList>
    </citation>
    <scope>NUCLEOTIDE SEQUENCE</scope>
    <source>
        <tissue evidence="1">Skin</tissue>
    </source>
</reference>
<organism evidence="1">
    <name type="scientific">Arion vulgaris</name>
    <dbReference type="NCBI Taxonomy" id="1028688"/>
    <lineage>
        <taxon>Eukaryota</taxon>
        <taxon>Metazoa</taxon>
        <taxon>Spiralia</taxon>
        <taxon>Lophotrochozoa</taxon>
        <taxon>Mollusca</taxon>
        <taxon>Gastropoda</taxon>
        <taxon>Heterobranchia</taxon>
        <taxon>Euthyneura</taxon>
        <taxon>Panpulmonata</taxon>
        <taxon>Eupulmonata</taxon>
        <taxon>Stylommatophora</taxon>
        <taxon>Helicina</taxon>
        <taxon>Arionoidea</taxon>
        <taxon>Arionidae</taxon>
        <taxon>Arion</taxon>
    </lineage>
</organism>
<gene>
    <name evidence="1" type="primary">ORF205445</name>
    <name evidence="2" type="synonym">ORF205454</name>
</gene>
<proteinExistence type="predicted"/>
<accession>A0A0B7BQG2</accession>
<dbReference type="AlphaFoldDB" id="A0A0B7BQG2"/>
<dbReference type="Gene3D" id="3.30.420.10">
    <property type="entry name" value="Ribonuclease H-like superfamily/Ribonuclease H"/>
    <property type="match status" value="1"/>
</dbReference>
<evidence type="ECO:0000313" key="2">
    <source>
        <dbReference type="EMBL" id="CEK95108.1"/>
    </source>
</evidence>